<dbReference type="AlphaFoldDB" id="A0A0K2RWM3"/>
<dbReference type="Gene3D" id="1.10.3860.10">
    <property type="entry name" value="Sodium:dicarboxylate symporter"/>
    <property type="match status" value="1"/>
</dbReference>
<dbReference type="SUPFAM" id="SSF118215">
    <property type="entry name" value="Proton glutamate symport protein"/>
    <property type="match status" value="1"/>
</dbReference>
<keyword evidence="3 6" id="KW-0812">Transmembrane</keyword>
<dbReference type="RefSeq" id="WP_060823536.1">
    <property type="nucleotide sequence ID" value="NZ_AP014938.1"/>
</dbReference>
<comment type="subcellular location">
    <subcellularLocation>
        <location evidence="1">Membrane</location>
        <topology evidence="1">Multi-pass membrane protein</topology>
    </subcellularLocation>
</comment>
<dbReference type="PRINTS" id="PR00173">
    <property type="entry name" value="EDTRNSPORT"/>
</dbReference>
<keyword evidence="5 6" id="KW-0472">Membrane</keyword>
<evidence type="ECO:0000256" key="1">
    <source>
        <dbReference type="ARBA" id="ARBA00004141"/>
    </source>
</evidence>
<evidence type="ECO:0000256" key="5">
    <source>
        <dbReference type="ARBA" id="ARBA00023136"/>
    </source>
</evidence>
<protein>
    <submittedName>
        <fullName evidence="7">Proton/glutamate symport protein</fullName>
    </submittedName>
</protein>
<evidence type="ECO:0000313" key="7">
    <source>
        <dbReference type="EMBL" id="BAS19256.1"/>
    </source>
</evidence>
<proteinExistence type="predicted"/>
<sequence length="425" mass="44521">MKALKKLPLLVWILIAIASGVLIGLLTPGMISGINDATGASIATDFIVQLFVSFSTVFSAFLSFAIPLIIIGFIVPGIGSLAQGAGKMLGITVGLAYISSIFAGFLALTCALLLYPIILKGQQLASFDNPENALSKGYISFELTPIMGVLSALILSFILGLGITALKTRAMLNLFEDFQVIVEKMLSYVIIPLLPVHIVGVFANMTLAGQVAKILSVFGLVFVMVIILHWVTLALQYSVAGAVSRRNPIQMLKTMLPAYFTAIGTQSSAATIPVTVRSAKKAGISPRVVDFAIPLCATIHLSGSMITITSCSVAVLFMTGKNPDFGSLIPMILVLGVMMVAAPGVPGGGVMTAIGLLQSMLGFDASMIALMIALYLAQDSFGTATNVTGDATIAALTERISKASGVNPDKEIRDEDIEKAEAISA</sequence>
<accession>A0A0K2RWM3</accession>
<evidence type="ECO:0000313" key="8">
    <source>
        <dbReference type="Proteomes" id="UP000066203"/>
    </source>
</evidence>
<dbReference type="EMBL" id="AP014938">
    <property type="protein sequence ID" value="BAS19256.1"/>
    <property type="molecule type" value="Genomic_DNA"/>
</dbReference>
<feature type="transmembrane region" description="Helical" evidence="6">
    <location>
        <begin position="291"/>
        <end position="318"/>
    </location>
</feature>
<feature type="transmembrane region" description="Helical" evidence="6">
    <location>
        <begin position="138"/>
        <end position="166"/>
    </location>
</feature>
<evidence type="ECO:0000256" key="2">
    <source>
        <dbReference type="ARBA" id="ARBA00022448"/>
    </source>
</evidence>
<feature type="transmembrane region" description="Helical" evidence="6">
    <location>
        <begin position="256"/>
        <end position="276"/>
    </location>
</feature>
<feature type="transmembrane region" description="Helical" evidence="6">
    <location>
        <begin position="325"/>
        <end position="345"/>
    </location>
</feature>
<dbReference type="GO" id="GO:0005295">
    <property type="term" value="F:neutral L-amino acid:sodium symporter activity"/>
    <property type="evidence" value="ECO:0007669"/>
    <property type="project" value="TreeGrafter"/>
</dbReference>
<dbReference type="PATRIC" id="fig|43675.28.peg.10"/>
<name>A0A0K2RWM3_9MICC</name>
<evidence type="ECO:0000256" key="6">
    <source>
        <dbReference type="SAM" id="Phobius"/>
    </source>
</evidence>
<feature type="transmembrane region" description="Helical" evidence="6">
    <location>
        <begin position="186"/>
        <end position="208"/>
    </location>
</feature>
<keyword evidence="2" id="KW-0813">Transport</keyword>
<dbReference type="GO" id="GO:0032329">
    <property type="term" value="P:serine transport"/>
    <property type="evidence" value="ECO:0007669"/>
    <property type="project" value="TreeGrafter"/>
</dbReference>
<dbReference type="PANTHER" id="PTHR42865">
    <property type="entry name" value="PROTON/GLUTAMATE-ASPARTATE SYMPORTER"/>
    <property type="match status" value="1"/>
</dbReference>
<dbReference type="GO" id="GO:0005886">
    <property type="term" value="C:plasma membrane"/>
    <property type="evidence" value="ECO:0007669"/>
    <property type="project" value="TreeGrafter"/>
</dbReference>
<dbReference type="InterPro" id="IPR001991">
    <property type="entry name" value="Na-dicarboxylate_symporter"/>
</dbReference>
<dbReference type="Pfam" id="PF00375">
    <property type="entry name" value="SDF"/>
    <property type="match status" value="1"/>
</dbReference>
<feature type="transmembrane region" description="Helical" evidence="6">
    <location>
        <begin position="95"/>
        <end position="118"/>
    </location>
</feature>
<dbReference type="PANTHER" id="PTHR42865:SF8">
    <property type="entry name" value="SERINE_THREONINE TRANSPORTER SSTT"/>
    <property type="match status" value="1"/>
</dbReference>
<reference evidence="8" key="1">
    <citation type="submission" date="2015-08" db="EMBL/GenBank/DDBJ databases">
        <title>Complete genome sequence of Rothia mucilaginosa strain NUM-Rm6536.</title>
        <authorList>
            <person name="Nambu T."/>
        </authorList>
    </citation>
    <scope>NUCLEOTIDE SEQUENCE [LARGE SCALE GENOMIC DNA]</scope>
    <source>
        <strain evidence="8">NUM-Rm6536</strain>
    </source>
</reference>
<organism evidence="7">
    <name type="scientific">Rothia mucilaginosa</name>
    <dbReference type="NCBI Taxonomy" id="43675"/>
    <lineage>
        <taxon>Bacteria</taxon>
        <taxon>Bacillati</taxon>
        <taxon>Actinomycetota</taxon>
        <taxon>Actinomycetes</taxon>
        <taxon>Micrococcales</taxon>
        <taxon>Micrococcaceae</taxon>
        <taxon>Rothia</taxon>
    </lineage>
</organism>
<keyword evidence="4 6" id="KW-1133">Transmembrane helix</keyword>
<feature type="transmembrane region" description="Helical" evidence="6">
    <location>
        <begin position="214"/>
        <end position="235"/>
    </location>
</feature>
<feature type="transmembrane region" description="Helical" evidence="6">
    <location>
        <begin position="351"/>
        <end position="376"/>
    </location>
</feature>
<dbReference type="Proteomes" id="UP000066203">
    <property type="component" value="Chromosome"/>
</dbReference>
<gene>
    <name evidence="7" type="ORF">RM6536_0009</name>
</gene>
<evidence type="ECO:0000256" key="3">
    <source>
        <dbReference type="ARBA" id="ARBA00022692"/>
    </source>
</evidence>
<feature type="transmembrane region" description="Helical" evidence="6">
    <location>
        <begin position="46"/>
        <end position="75"/>
    </location>
</feature>
<evidence type="ECO:0000256" key="4">
    <source>
        <dbReference type="ARBA" id="ARBA00022989"/>
    </source>
</evidence>
<feature type="transmembrane region" description="Helical" evidence="6">
    <location>
        <begin position="7"/>
        <end position="26"/>
    </location>
</feature>
<dbReference type="InterPro" id="IPR036458">
    <property type="entry name" value="Na:dicarbo_symporter_sf"/>
</dbReference>